<feature type="domain" description="Mandelate racemase/muconate lactonizing enzyme C-terminal" evidence="5">
    <location>
        <begin position="155"/>
        <end position="249"/>
    </location>
</feature>
<proteinExistence type="inferred from homology"/>
<dbReference type="AlphaFoldDB" id="A0A2R5G5R0"/>
<evidence type="ECO:0000256" key="1">
    <source>
        <dbReference type="ARBA" id="ARBA00001946"/>
    </source>
</evidence>
<dbReference type="SFLD" id="SFLDF00555">
    <property type="entry name" value="cis-3-hydroxy-L-proline_dehydr"/>
    <property type="match status" value="1"/>
</dbReference>
<dbReference type="SFLD" id="SFLDS00001">
    <property type="entry name" value="Enolase"/>
    <property type="match status" value="1"/>
</dbReference>
<keyword evidence="4" id="KW-0460">Magnesium</keyword>
<dbReference type="InterPro" id="IPR054855">
    <property type="entry name" value="HProlDhtase"/>
</dbReference>
<dbReference type="FunFam" id="3.30.390.10:FF:000009">
    <property type="entry name" value="Hydrophobic dipeptide epimerase"/>
    <property type="match status" value="1"/>
</dbReference>
<name>A0A2R5G5R0_9STRA</name>
<dbReference type="InterPro" id="IPR036849">
    <property type="entry name" value="Enolase-like_C_sf"/>
</dbReference>
<gene>
    <name evidence="6" type="ORF">FCC1311_025982</name>
</gene>
<evidence type="ECO:0000256" key="2">
    <source>
        <dbReference type="ARBA" id="ARBA00008031"/>
    </source>
</evidence>
<dbReference type="SFLD" id="SFLDG00180">
    <property type="entry name" value="muconate_cycloisomerase"/>
    <property type="match status" value="1"/>
</dbReference>
<dbReference type="Gene3D" id="3.20.20.120">
    <property type="entry name" value="Enolase-like C-terminal domain"/>
    <property type="match status" value="1"/>
</dbReference>
<accession>A0A2R5G5R0</accession>
<dbReference type="GO" id="GO:0046872">
    <property type="term" value="F:metal ion binding"/>
    <property type="evidence" value="ECO:0007669"/>
    <property type="project" value="UniProtKB-KW"/>
</dbReference>
<dbReference type="Pfam" id="PF02746">
    <property type="entry name" value="MR_MLE_N"/>
    <property type="match status" value="1"/>
</dbReference>
<evidence type="ECO:0000256" key="4">
    <source>
        <dbReference type="ARBA" id="ARBA00022842"/>
    </source>
</evidence>
<dbReference type="InterPro" id="IPR029017">
    <property type="entry name" value="Enolase-like_N"/>
</dbReference>
<dbReference type="Pfam" id="PF13378">
    <property type="entry name" value="MR_MLE_C"/>
    <property type="match status" value="1"/>
</dbReference>
<evidence type="ECO:0000256" key="3">
    <source>
        <dbReference type="ARBA" id="ARBA00022723"/>
    </source>
</evidence>
<comment type="cofactor">
    <cofactor evidence="1">
        <name>Mg(2+)</name>
        <dbReference type="ChEBI" id="CHEBI:18420"/>
    </cofactor>
</comment>
<dbReference type="InterPro" id="IPR034620">
    <property type="entry name" value="Cis-3-h-L-Pro_dehydratase"/>
</dbReference>
<protein>
    <submittedName>
        <fullName evidence="6">L-Ala-D/L-amino acid epimerase</fullName>
    </submittedName>
</protein>
<dbReference type="Proteomes" id="UP000241890">
    <property type="component" value="Unassembled WGS sequence"/>
</dbReference>
<dbReference type="SMART" id="SM00922">
    <property type="entry name" value="MR_MLE"/>
    <property type="match status" value="1"/>
</dbReference>
<evidence type="ECO:0000259" key="5">
    <source>
        <dbReference type="SMART" id="SM00922"/>
    </source>
</evidence>
<dbReference type="InterPro" id="IPR029065">
    <property type="entry name" value="Enolase_C-like"/>
</dbReference>
<dbReference type="InterPro" id="IPR013342">
    <property type="entry name" value="Mandelate_racemase_C"/>
</dbReference>
<comment type="similarity">
    <text evidence="2">Belongs to the mandelate racemase/muconate lactonizing enzyme family.</text>
</comment>
<dbReference type="InParanoid" id="A0A2R5G5R0"/>
<sequence length="380" mass="41211">MALAAAAGRPHIHIVEVLVYRVELPLYEGSYKWSGGRSVDVFDSTIVQLRTNRGIDGLGEVTPLGPAYLPAYAEGVRTGIQQLVPHILGEDPTQVVKMNEIMDGALMGHEYVKSAIDIACWDILGKLAEQPVCVLLGGRFGQTLPLYRAISQEDPESMAARVAEYREQGYHRFQLKAGGTVAEDVARIRAVASVLDTSTDTLIVDANRGWSLHDAARVLLAIKDLDVYVEQPCRTYAECLAVRRRTSQPFILDESIDSIEALLLAHKDGAMDCVNIKISKLGGLTKARQLRDLCVSLGYAMIIEDTWGSDVATAAIAHLAQSTPERALFATTDFNSYVTLQTARGAPVRNAGTIKASTEVGLGIELKMDTVGEPVFAMGI</sequence>
<keyword evidence="3" id="KW-0479">Metal-binding</keyword>
<organism evidence="6 7">
    <name type="scientific">Hondaea fermentalgiana</name>
    <dbReference type="NCBI Taxonomy" id="2315210"/>
    <lineage>
        <taxon>Eukaryota</taxon>
        <taxon>Sar</taxon>
        <taxon>Stramenopiles</taxon>
        <taxon>Bigyra</taxon>
        <taxon>Labyrinthulomycetes</taxon>
        <taxon>Thraustochytrida</taxon>
        <taxon>Thraustochytriidae</taxon>
        <taxon>Hondaea</taxon>
    </lineage>
</organism>
<dbReference type="Gene3D" id="3.30.390.10">
    <property type="entry name" value="Enolase-like, N-terminal domain"/>
    <property type="match status" value="1"/>
</dbReference>
<dbReference type="SUPFAM" id="SSF51604">
    <property type="entry name" value="Enolase C-terminal domain-like"/>
    <property type="match status" value="1"/>
</dbReference>
<dbReference type="NCBIfam" id="NF043002">
    <property type="entry name" value="HProlDhtase"/>
    <property type="match status" value="1"/>
</dbReference>
<dbReference type="OrthoDB" id="17395at2759"/>
<dbReference type="InterPro" id="IPR013341">
    <property type="entry name" value="Mandelate_racemase_N_dom"/>
</dbReference>
<dbReference type="PANTHER" id="PTHR48080:SF3">
    <property type="entry name" value="ENOLASE SUPERFAMILY MEMBER DDB_G0284701"/>
    <property type="match status" value="1"/>
</dbReference>
<dbReference type="GO" id="GO:0016836">
    <property type="term" value="F:hydro-lyase activity"/>
    <property type="evidence" value="ECO:0007669"/>
    <property type="project" value="InterPro"/>
</dbReference>
<dbReference type="InterPro" id="IPR034593">
    <property type="entry name" value="DgoD-like"/>
</dbReference>
<keyword evidence="7" id="KW-1185">Reference proteome</keyword>
<dbReference type="SUPFAM" id="SSF54826">
    <property type="entry name" value="Enolase N-terminal domain-like"/>
    <property type="match status" value="1"/>
</dbReference>
<comment type="caution">
    <text evidence="6">The sequence shown here is derived from an EMBL/GenBank/DDBJ whole genome shotgun (WGS) entry which is preliminary data.</text>
</comment>
<dbReference type="EMBL" id="BEYU01000020">
    <property type="protein sequence ID" value="GBG26377.1"/>
    <property type="molecule type" value="Genomic_DNA"/>
</dbReference>
<reference evidence="6 7" key="1">
    <citation type="submission" date="2017-12" db="EMBL/GenBank/DDBJ databases">
        <title>Sequencing, de novo assembly and annotation of complete genome of a new Thraustochytrid species, strain FCC1311.</title>
        <authorList>
            <person name="Sedici K."/>
            <person name="Godart F."/>
            <person name="Aiese Cigliano R."/>
            <person name="Sanseverino W."/>
            <person name="Barakat M."/>
            <person name="Ortet P."/>
            <person name="Marechal E."/>
            <person name="Cagnac O."/>
            <person name="Amato A."/>
        </authorList>
    </citation>
    <scope>NUCLEOTIDE SEQUENCE [LARGE SCALE GENOMIC DNA]</scope>
</reference>
<evidence type="ECO:0000313" key="7">
    <source>
        <dbReference type="Proteomes" id="UP000241890"/>
    </source>
</evidence>
<dbReference type="PANTHER" id="PTHR48080">
    <property type="entry name" value="D-GALACTONATE DEHYDRATASE-RELATED"/>
    <property type="match status" value="1"/>
</dbReference>
<evidence type="ECO:0000313" key="6">
    <source>
        <dbReference type="EMBL" id="GBG26377.1"/>
    </source>
</evidence>